<dbReference type="Gene3D" id="3.40.720.10">
    <property type="entry name" value="Alkaline Phosphatase, subunit A"/>
    <property type="match status" value="1"/>
</dbReference>
<name>A0A6B0SKG3_9EURY</name>
<keyword evidence="5" id="KW-1185">Reference proteome</keyword>
<dbReference type="PANTHER" id="PTHR42693:SF33">
    <property type="entry name" value="ARYLSULFATASE"/>
    <property type="match status" value="1"/>
</dbReference>
<comment type="caution">
    <text evidence="4">The sequence shown here is derived from an EMBL/GenBank/DDBJ whole genome shotgun (WGS) entry which is preliminary data.</text>
</comment>
<dbReference type="InterPro" id="IPR017850">
    <property type="entry name" value="Alkaline_phosphatase_core_sf"/>
</dbReference>
<dbReference type="Pfam" id="PF00884">
    <property type="entry name" value="Sulfatase"/>
    <property type="match status" value="1"/>
</dbReference>
<dbReference type="InterPro" id="IPR050738">
    <property type="entry name" value="Sulfatase"/>
</dbReference>
<accession>A0A6B0SKG3</accession>
<feature type="region of interest" description="Disordered" evidence="2">
    <location>
        <begin position="216"/>
        <end position="244"/>
    </location>
</feature>
<evidence type="ECO:0000256" key="2">
    <source>
        <dbReference type="SAM" id="MobiDB-lite"/>
    </source>
</evidence>
<dbReference type="Gene3D" id="3.30.1120.10">
    <property type="match status" value="1"/>
</dbReference>
<dbReference type="AlphaFoldDB" id="A0A6B0SKG3"/>
<dbReference type="PANTHER" id="PTHR42693">
    <property type="entry name" value="ARYLSULFATASE FAMILY MEMBER"/>
    <property type="match status" value="1"/>
</dbReference>
<keyword evidence="4" id="KW-0378">Hydrolase</keyword>
<dbReference type="EMBL" id="WUUU01000033">
    <property type="protein sequence ID" value="MXR20231.1"/>
    <property type="molecule type" value="Genomic_DNA"/>
</dbReference>
<dbReference type="Proteomes" id="UP000471521">
    <property type="component" value="Unassembled WGS sequence"/>
</dbReference>
<proteinExistence type="inferred from homology"/>
<dbReference type="GO" id="GO:0016740">
    <property type="term" value="F:transferase activity"/>
    <property type="evidence" value="ECO:0007669"/>
    <property type="project" value="UniProtKB-KW"/>
</dbReference>
<evidence type="ECO:0000313" key="4">
    <source>
        <dbReference type="EMBL" id="MXR20231.1"/>
    </source>
</evidence>
<evidence type="ECO:0000313" key="5">
    <source>
        <dbReference type="Proteomes" id="UP000471521"/>
    </source>
</evidence>
<dbReference type="InterPro" id="IPR000917">
    <property type="entry name" value="Sulfatase_N"/>
</dbReference>
<dbReference type="SUPFAM" id="SSF53649">
    <property type="entry name" value="Alkaline phosphatase-like"/>
    <property type="match status" value="1"/>
</dbReference>
<gene>
    <name evidence="4" type="ORF">GRX66_06300</name>
</gene>
<feature type="compositionally biased region" description="Basic and acidic residues" evidence="2">
    <location>
        <begin position="235"/>
        <end position="244"/>
    </location>
</feature>
<keyword evidence="4" id="KW-0808">Transferase</keyword>
<comment type="similarity">
    <text evidence="1">Belongs to the sulfatase family.</text>
</comment>
<dbReference type="GO" id="GO:0004065">
    <property type="term" value="F:arylsulfatase activity"/>
    <property type="evidence" value="ECO:0007669"/>
    <property type="project" value="TreeGrafter"/>
</dbReference>
<feature type="domain" description="Sulfatase N-terminal" evidence="3">
    <location>
        <begin position="29"/>
        <end position="122"/>
    </location>
</feature>
<evidence type="ECO:0000256" key="1">
    <source>
        <dbReference type="ARBA" id="ARBA00008779"/>
    </source>
</evidence>
<protein>
    <submittedName>
        <fullName evidence="4">Sulfatase-like hydrolase/transferase</fullName>
    </submittedName>
</protein>
<sequence length="244" mass="27336">MGAARRSLDVRLELRNASLPRFGRRTPAKIINAYDNTIRYADAFVEQLREKLDEEGYGGDPLIVHSDHGDEFGEHANYGHRPLMYDTVTRVPLVMENVGEAGRVGGPTSLLDLGSTILDIAGSDERPGDRPSLLSEERVNHEAVTVQNVMDDGERMAAAVGEDWKALYHPEGDWGAKEFPEESWEAYDRSVDPIEQEDRWGEHPVEVEEALIEQLSADISSVSTGDDNLDEETEERLRELGYIE</sequence>
<reference evidence="4 5" key="1">
    <citation type="submission" date="2019-12" db="EMBL/GenBank/DDBJ databases">
        <title>Isolation and characterization of three novel carbon monoxide-oxidizing members of Halobacteria from salione crusts and soils.</title>
        <authorList>
            <person name="Myers M.R."/>
            <person name="King G.M."/>
        </authorList>
    </citation>
    <scope>NUCLEOTIDE SEQUENCE [LARGE SCALE GENOMIC DNA]</scope>
    <source>
        <strain evidence="4 5">PCN9</strain>
    </source>
</reference>
<organism evidence="4 5">
    <name type="scientific">Halobacterium bonnevillei</name>
    <dbReference type="NCBI Taxonomy" id="2692200"/>
    <lineage>
        <taxon>Archaea</taxon>
        <taxon>Methanobacteriati</taxon>
        <taxon>Methanobacteriota</taxon>
        <taxon>Stenosarchaea group</taxon>
        <taxon>Halobacteria</taxon>
        <taxon>Halobacteriales</taxon>
        <taxon>Halobacteriaceae</taxon>
        <taxon>Halobacterium</taxon>
    </lineage>
</organism>
<evidence type="ECO:0000259" key="3">
    <source>
        <dbReference type="Pfam" id="PF00884"/>
    </source>
</evidence>